<accession>A0A9E7JEC2</accession>
<evidence type="ECO:0000256" key="1">
    <source>
        <dbReference type="SAM" id="MobiDB-lite"/>
    </source>
</evidence>
<gene>
    <name evidence="2" type="ORF">MUK42_05590</name>
</gene>
<dbReference type="OrthoDB" id="1065010at2759"/>
<dbReference type="Pfam" id="PF04788">
    <property type="entry name" value="DUF620"/>
    <property type="match status" value="1"/>
</dbReference>
<evidence type="ECO:0000313" key="3">
    <source>
        <dbReference type="Proteomes" id="UP001055439"/>
    </source>
</evidence>
<name>A0A9E7JEC2_9LILI</name>
<dbReference type="InterPro" id="IPR006873">
    <property type="entry name" value="DUF620"/>
</dbReference>
<keyword evidence="3" id="KW-1185">Reference proteome</keyword>
<protein>
    <submittedName>
        <fullName evidence="2">Uncharacterized protein</fullName>
    </submittedName>
</protein>
<evidence type="ECO:0000313" key="2">
    <source>
        <dbReference type="EMBL" id="URD77955.1"/>
    </source>
</evidence>
<dbReference type="PANTHER" id="PTHR31300:SF30">
    <property type="entry name" value="EMB|CAB81597.1"/>
    <property type="match status" value="1"/>
</dbReference>
<organism evidence="2 3">
    <name type="scientific">Musa troglodytarum</name>
    <name type="common">fe'i banana</name>
    <dbReference type="NCBI Taxonomy" id="320322"/>
    <lineage>
        <taxon>Eukaryota</taxon>
        <taxon>Viridiplantae</taxon>
        <taxon>Streptophyta</taxon>
        <taxon>Embryophyta</taxon>
        <taxon>Tracheophyta</taxon>
        <taxon>Spermatophyta</taxon>
        <taxon>Magnoliopsida</taxon>
        <taxon>Liliopsida</taxon>
        <taxon>Zingiberales</taxon>
        <taxon>Musaceae</taxon>
        <taxon>Musa</taxon>
    </lineage>
</organism>
<dbReference type="AlphaFoldDB" id="A0A9E7JEC2"/>
<dbReference type="PANTHER" id="PTHR31300">
    <property type="entry name" value="LIPASE"/>
    <property type="match status" value="1"/>
</dbReference>
<feature type="region of interest" description="Disordered" evidence="1">
    <location>
        <begin position="452"/>
        <end position="483"/>
    </location>
</feature>
<sequence>MVGYSLSIWGISAQRAWPADCFRGEHRHGGCLRLSAAHVHQKIPIICLDGALRQQRACGHDSKRQCCIASLHSYTIARGIVWRAKAPTAASMRKLCPNLDREDGLDTVLEVPLPEEMFLSGDSSESSRTLCTNVKAWLRSHADPSPPWPVGREAELQLLLGILGAPLVPFPVRSHKSTLIRGMREDPIEFSMAKYIVQQYIAASGGERALNAINSMYAMGKVRMMASEFPKGNGGGKRVRKCGGAVETGGFVLWQMKPDLWCLELMVSGCKISAGSDGKVAWRQTPWHQSHASRGRPRPLRRSLQGLDPRCAANLFANSVCLGEKTIDGEDCFVLRLDAEAATLRARSSGGVQIIRHSLWGYFSQRTGLLIRLEDSHLLRIKSARENVYWETTVESLMEDHRPIDGVNIAHAGRTTVSSFQFGEAREGHTRTRMEEVDFNIRGLSEDCCLPPADLKEDESGDAGGRATALKRARTPLLGSGWP</sequence>
<dbReference type="Proteomes" id="UP001055439">
    <property type="component" value="Chromosome 10"/>
</dbReference>
<proteinExistence type="predicted"/>
<dbReference type="EMBL" id="CP097503">
    <property type="protein sequence ID" value="URD77955.1"/>
    <property type="molecule type" value="Genomic_DNA"/>
</dbReference>
<reference evidence="2" key="1">
    <citation type="submission" date="2022-05" db="EMBL/GenBank/DDBJ databases">
        <title>The Musa troglodytarum L. genome provides insights into the mechanism of non-climacteric behaviour and enrichment of carotenoids.</title>
        <authorList>
            <person name="Wang J."/>
        </authorList>
    </citation>
    <scope>NUCLEOTIDE SEQUENCE</scope>
    <source>
        <tissue evidence="2">Leaf</tissue>
    </source>
</reference>